<keyword evidence="3" id="KW-1185">Reference proteome</keyword>
<dbReference type="Proteomes" id="UP001390339">
    <property type="component" value="Unassembled WGS sequence"/>
</dbReference>
<evidence type="ECO:0000256" key="1">
    <source>
        <dbReference type="SAM" id="MobiDB-lite"/>
    </source>
</evidence>
<sequence length="389" mass="41857">MEARSQFQNLDLLKSLMRGNKRLIAEPTPRTPTPRSDIDSLEFSGFGPGPCLDLKPVVTAETAMSRDSCAFPASPPPPYQLHSSPLSPNPLSTDRPLLWTGDNSPRYSTLQAISHASNTSLPIYDTYSGPRPPSTSCSDLAPEHLRNGLRALFQAPTPLGLKDRRSSKATIVSARSVSTLEYGPTALPPSDSPGREAVTGRTSSPSTHSKTTTNNHTTLSEPVGKTVILPTAHHVSWHTSSSFMAELDATERVFTPAELDVTEPVIRPTELSTEAETTPAMEQARTQDAPSNEEEKGAHVNSEACQRGALASTSEATDYPKLFELHFEMIPPSQDTSASGDTSPFTRLKGVDTSAFTSIVTSSRLIGYYPEGQTSGKTGPSFVHLIILI</sequence>
<feature type="region of interest" description="Disordered" evidence="1">
    <location>
        <begin position="260"/>
        <end position="298"/>
    </location>
</feature>
<gene>
    <name evidence="2" type="ORF">PGQ11_006073</name>
</gene>
<comment type="caution">
    <text evidence="2">The sequence shown here is derived from an EMBL/GenBank/DDBJ whole genome shotgun (WGS) entry which is preliminary data.</text>
</comment>
<protein>
    <submittedName>
        <fullName evidence="2">Uncharacterized protein</fullName>
    </submittedName>
</protein>
<name>A0ABR2IS82_9PEZI</name>
<evidence type="ECO:0000313" key="3">
    <source>
        <dbReference type="Proteomes" id="UP001390339"/>
    </source>
</evidence>
<organism evidence="2 3">
    <name type="scientific">Apiospora arundinis</name>
    <dbReference type="NCBI Taxonomy" id="335852"/>
    <lineage>
        <taxon>Eukaryota</taxon>
        <taxon>Fungi</taxon>
        <taxon>Dikarya</taxon>
        <taxon>Ascomycota</taxon>
        <taxon>Pezizomycotina</taxon>
        <taxon>Sordariomycetes</taxon>
        <taxon>Xylariomycetidae</taxon>
        <taxon>Amphisphaeriales</taxon>
        <taxon>Apiosporaceae</taxon>
        <taxon>Apiospora</taxon>
    </lineage>
</organism>
<reference evidence="2 3" key="1">
    <citation type="journal article" date="2024" name="IMA Fungus">
        <title>Apiospora arundinis, a panoply of carbohydrate-active enzymes and secondary metabolites.</title>
        <authorList>
            <person name="Sorensen T."/>
            <person name="Petersen C."/>
            <person name="Muurmann A.T."/>
            <person name="Christiansen J.V."/>
            <person name="Brundto M.L."/>
            <person name="Overgaard C.K."/>
            <person name="Boysen A.T."/>
            <person name="Wollenberg R.D."/>
            <person name="Larsen T.O."/>
            <person name="Sorensen J.L."/>
            <person name="Nielsen K.L."/>
            <person name="Sondergaard T.E."/>
        </authorList>
    </citation>
    <scope>NUCLEOTIDE SEQUENCE [LARGE SCALE GENOMIC DNA]</scope>
    <source>
        <strain evidence="2 3">AAU 773</strain>
    </source>
</reference>
<proteinExistence type="predicted"/>
<feature type="compositionally biased region" description="Low complexity" evidence="1">
    <location>
        <begin position="81"/>
        <end position="92"/>
    </location>
</feature>
<dbReference type="EMBL" id="JAPCWZ010000004">
    <property type="protein sequence ID" value="KAK8867495.1"/>
    <property type="molecule type" value="Genomic_DNA"/>
</dbReference>
<feature type="region of interest" description="Disordered" evidence="1">
    <location>
        <begin position="68"/>
        <end position="103"/>
    </location>
</feature>
<feature type="region of interest" description="Disordered" evidence="1">
    <location>
        <begin position="181"/>
        <end position="222"/>
    </location>
</feature>
<feature type="region of interest" description="Disordered" evidence="1">
    <location>
        <begin position="23"/>
        <end position="42"/>
    </location>
</feature>
<feature type="compositionally biased region" description="Low complexity" evidence="1">
    <location>
        <begin position="202"/>
        <end position="220"/>
    </location>
</feature>
<accession>A0ABR2IS82</accession>
<evidence type="ECO:0000313" key="2">
    <source>
        <dbReference type="EMBL" id="KAK8867495.1"/>
    </source>
</evidence>